<dbReference type="RefSeq" id="WP_121063075.1">
    <property type="nucleotide sequence ID" value="NZ_RBIQ01000007.1"/>
</dbReference>
<evidence type="ECO:0000313" key="2">
    <source>
        <dbReference type="EMBL" id="RKR14129.1"/>
    </source>
</evidence>
<dbReference type="InterPro" id="IPR021255">
    <property type="entry name" value="DUF2807"/>
</dbReference>
<feature type="domain" description="Putative auto-transporter adhesin head GIN" evidence="1">
    <location>
        <begin position="154"/>
        <end position="255"/>
    </location>
</feature>
<dbReference type="Gene3D" id="2.160.20.120">
    <property type="match status" value="1"/>
</dbReference>
<keyword evidence="3" id="KW-1185">Reference proteome</keyword>
<gene>
    <name evidence="2" type="ORF">CLV91_0200</name>
</gene>
<sequence length="274" mass="30609">MKRILIGTLLFFCAYTYAQRKPKIKGNKNVIDVVQDLPSFTEIELNDDLDITLKRGDVEGYSITADDNLIDVLKFRVVNGTLKISSFYKITRKKKLDIIVSFVELDAIVMRGGRIRMEDIVESEELYVNTYENSKLELNAQSPYVDINMEDNSSGNFNIDSDSLQINLKDRIDVSIYSTSSTNSIFMTDTSSAKMDGTTDVLKVKLLGSSNLKAEKLQASAVSVTLSESPSARVYASDTIELSSSGSSKTYFYGDGKMVLLDFLDTSELHKKKD</sequence>
<dbReference type="Pfam" id="PF10988">
    <property type="entry name" value="DUF2807"/>
    <property type="match status" value="2"/>
</dbReference>
<dbReference type="Proteomes" id="UP000269412">
    <property type="component" value="Unassembled WGS sequence"/>
</dbReference>
<proteinExistence type="predicted"/>
<evidence type="ECO:0000313" key="3">
    <source>
        <dbReference type="Proteomes" id="UP000269412"/>
    </source>
</evidence>
<name>A0A495EBY5_9FLAO</name>
<accession>A0A495EBY5</accession>
<dbReference type="AlphaFoldDB" id="A0A495EBY5"/>
<organism evidence="2 3">
    <name type="scientific">Maribacter vaceletii</name>
    <dbReference type="NCBI Taxonomy" id="1206816"/>
    <lineage>
        <taxon>Bacteria</taxon>
        <taxon>Pseudomonadati</taxon>
        <taxon>Bacteroidota</taxon>
        <taxon>Flavobacteriia</taxon>
        <taxon>Flavobacteriales</taxon>
        <taxon>Flavobacteriaceae</taxon>
        <taxon>Maribacter</taxon>
    </lineage>
</organism>
<dbReference type="OrthoDB" id="1419485at2"/>
<feature type="domain" description="Putative auto-transporter adhesin head GIN" evidence="1">
    <location>
        <begin position="40"/>
        <end position="153"/>
    </location>
</feature>
<evidence type="ECO:0000259" key="1">
    <source>
        <dbReference type="Pfam" id="PF10988"/>
    </source>
</evidence>
<reference evidence="2 3" key="1">
    <citation type="submission" date="2018-10" db="EMBL/GenBank/DDBJ databases">
        <title>Genomic Encyclopedia of Archaeal and Bacterial Type Strains, Phase II (KMG-II): from individual species to whole genera.</title>
        <authorList>
            <person name="Goeker M."/>
        </authorList>
    </citation>
    <scope>NUCLEOTIDE SEQUENCE [LARGE SCALE GENOMIC DNA]</scope>
    <source>
        <strain evidence="2 3">DSM 25230</strain>
    </source>
</reference>
<comment type="caution">
    <text evidence="2">The sequence shown here is derived from an EMBL/GenBank/DDBJ whole genome shotgun (WGS) entry which is preliminary data.</text>
</comment>
<protein>
    <submittedName>
        <fullName evidence="2">Putative autotransporter adhesin-like protein</fullName>
    </submittedName>
</protein>
<dbReference type="EMBL" id="RBIQ01000007">
    <property type="protein sequence ID" value="RKR14129.1"/>
    <property type="molecule type" value="Genomic_DNA"/>
</dbReference>